<sequence>MLHFVFVCSSRLGDSEDLPDIRVDAASPGPRVTFNIQDSFPEETEMDLLSVIIDGPSHYSSTSEGSCSVFGSPKTPAVFSPGIPFQPEEGRRDDSLSSSSEDSEKEDDHERERTYFYRKPPSTSRKKATGFAAVHQLFTERWPTTPTNRSMTGTTTERNIDFELDIRVEIDCGKCVLHPTTLQQEHDDISLRRSYDRSSRSLDRESPSKKKKFQTNYASTSHLLAGKKVPSSLQTKSSEVETTVFYIPGVDVKLHYNSKTLKTESPNTSRGSSLPRTLSKESKLYGMKDTATSPLLSSTVHSKTNTLLPPQPPPIPSGTYSQ</sequence>
<evidence type="ECO:0000256" key="1">
    <source>
        <dbReference type="SAM" id="MobiDB-lite"/>
    </source>
</evidence>
<feature type="compositionally biased region" description="Polar residues" evidence="1">
    <location>
        <begin position="290"/>
        <end position="308"/>
    </location>
</feature>
<evidence type="ECO:0000259" key="2">
    <source>
        <dbReference type="Pfam" id="PF25040"/>
    </source>
</evidence>
<feature type="domain" description="Bridge-like lipid transfer protein family member 1 C-terminal" evidence="2">
    <location>
        <begin position="9"/>
        <end position="318"/>
    </location>
</feature>
<dbReference type="STRING" id="9009.A0A226MMW4"/>
<name>A0A226MMW4_CALSU</name>
<accession>A0A226MMW4</accession>
<feature type="compositionally biased region" description="Basic and acidic residues" evidence="1">
    <location>
        <begin position="186"/>
        <end position="208"/>
    </location>
</feature>
<reference evidence="3 4" key="1">
    <citation type="submission" date="2016-07" db="EMBL/GenBank/DDBJ databases">
        <title>Disparate Historic Effective Population Sizes Predicted by Modern Levels of Genome Diversity for the Scaled Quail (Callipepla squamata) and the Northern Bobwhite (Colinus virginianus): Inferences from First and Second Generation Draft Genome Assemblies for Sympatric New World Quail.</title>
        <authorList>
            <person name="Oldeschulte D.L."/>
            <person name="Halley Y.A."/>
            <person name="Bhattarai E.K."/>
            <person name="Brashear W.A."/>
            <person name="Hill J."/>
            <person name="Metz R.P."/>
            <person name="Johnson C.D."/>
            <person name="Rollins D."/>
            <person name="Peterson M.J."/>
            <person name="Bickhart D.M."/>
            <person name="Decker J.E."/>
            <person name="Seabury C.M."/>
        </authorList>
    </citation>
    <scope>NUCLEOTIDE SEQUENCE [LARGE SCALE GENOMIC DNA]</scope>
    <source>
        <strain evidence="3 4">Texas</strain>
        <tissue evidence="3">Leg muscle</tissue>
    </source>
</reference>
<dbReference type="EMBL" id="MCFN01000632">
    <property type="protein sequence ID" value="OXB56591.1"/>
    <property type="molecule type" value="Genomic_DNA"/>
</dbReference>
<dbReference type="InterPro" id="IPR056742">
    <property type="entry name" value="BLTP1_C"/>
</dbReference>
<comment type="caution">
    <text evidence="3">The sequence shown here is derived from an EMBL/GenBank/DDBJ whole genome shotgun (WGS) entry which is preliminary data.</text>
</comment>
<dbReference type="OrthoDB" id="10051416at2759"/>
<gene>
    <name evidence="3" type="ORF">ASZ78_013765</name>
</gene>
<dbReference type="InterPro" id="IPR033616">
    <property type="entry name" value="BLTP1"/>
</dbReference>
<dbReference type="GO" id="GO:0098793">
    <property type="term" value="C:presynapse"/>
    <property type="evidence" value="ECO:0007669"/>
    <property type="project" value="GOC"/>
</dbReference>
<dbReference type="Proteomes" id="UP000198323">
    <property type="component" value="Unassembled WGS sequence"/>
</dbReference>
<feature type="region of interest" description="Disordered" evidence="1">
    <location>
        <begin position="78"/>
        <end position="125"/>
    </location>
</feature>
<dbReference type="Pfam" id="PF25040">
    <property type="entry name" value="BLTP1_C"/>
    <property type="match status" value="1"/>
</dbReference>
<dbReference type="GO" id="GO:0048488">
    <property type="term" value="P:synaptic vesicle endocytosis"/>
    <property type="evidence" value="ECO:0007669"/>
    <property type="project" value="TreeGrafter"/>
</dbReference>
<dbReference type="PANTHER" id="PTHR31640:SF1">
    <property type="entry name" value="BRIDGE-LIKE LIPID TRANSFER PROTEIN FAMILY MEMBER 1"/>
    <property type="match status" value="1"/>
</dbReference>
<evidence type="ECO:0000313" key="3">
    <source>
        <dbReference type="EMBL" id="OXB56591.1"/>
    </source>
</evidence>
<dbReference type="PANTHER" id="PTHR31640">
    <property type="entry name" value="TRANSMEMBRANE PROTEIN KIAA1109"/>
    <property type="match status" value="1"/>
</dbReference>
<protein>
    <recommendedName>
        <fullName evidence="2">Bridge-like lipid transfer protein family member 1 C-terminal domain-containing protein</fullName>
    </recommendedName>
</protein>
<feature type="region of interest" description="Disordered" evidence="1">
    <location>
        <begin position="186"/>
        <end position="217"/>
    </location>
</feature>
<organism evidence="3 4">
    <name type="scientific">Callipepla squamata</name>
    <name type="common">Scaled quail</name>
    <dbReference type="NCBI Taxonomy" id="9009"/>
    <lineage>
        <taxon>Eukaryota</taxon>
        <taxon>Metazoa</taxon>
        <taxon>Chordata</taxon>
        <taxon>Craniata</taxon>
        <taxon>Vertebrata</taxon>
        <taxon>Euteleostomi</taxon>
        <taxon>Archelosauria</taxon>
        <taxon>Archosauria</taxon>
        <taxon>Dinosauria</taxon>
        <taxon>Saurischia</taxon>
        <taxon>Theropoda</taxon>
        <taxon>Coelurosauria</taxon>
        <taxon>Aves</taxon>
        <taxon>Neognathae</taxon>
        <taxon>Galloanserae</taxon>
        <taxon>Galliformes</taxon>
        <taxon>Odontophoridae</taxon>
        <taxon>Callipepla</taxon>
    </lineage>
</organism>
<feature type="compositionally biased region" description="Polar residues" evidence="1">
    <location>
        <begin position="261"/>
        <end position="276"/>
    </location>
</feature>
<proteinExistence type="predicted"/>
<keyword evidence="4" id="KW-1185">Reference proteome</keyword>
<evidence type="ECO:0000313" key="4">
    <source>
        <dbReference type="Proteomes" id="UP000198323"/>
    </source>
</evidence>
<dbReference type="AlphaFoldDB" id="A0A226MMW4"/>
<feature type="compositionally biased region" description="Basic and acidic residues" evidence="1">
    <location>
        <begin position="106"/>
        <end position="115"/>
    </location>
</feature>
<feature type="region of interest" description="Disordered" evidence="1">
    <location>
        <begin position="261"/>
        <end position="322"/>
    </location>
</feature>